<keyword evidence="9" id="KW-0614">Plasmid</keyword>
<evidence type="ECO:0000256" key="3">
    <source>
        <dbReference type="ARBA" id="ARBA00022729"/>
    </source>
</evidence>
<proteinExistence type="inferred from homology"/>
<evidence type="ECO:0000256" key="6">
    <source>
        <dbReference type="ARBA" id="ARBA00023319"/>
    </source>
</evidence>
<evidence type="ECO:0000259" key="7">
    <source>
        <dbReference type="Pfam" id="PF00345"/>
    </source>
</evidence>
<comment type="subcellular location">
    <subcellularLocation>
        <location evidence="1">Periplasm</location>
    </subcellularLocation>
</comment>
<dbReference type="InterPro" id="IPR016148">
    <property type="entry name" value="Pili_assmbl_chaperone_C"/>
</dbReference>
<keyword evidence="4" id="KW-0574">Periplasm</keyword>
<dbReference type="PANTHER" id="PTHR30251:SF9">
    <property type="entry name" value="CHAPERONE PROTEIN CAF1M"/>
    <property type="match status" value="1"/>
</dbReference>
<dbReference type="Pfam" id="PF02753">
    <property type="entry name" value="PapD_C"/>
    <property type="match status" value="1"/>
</dbReference>
<reference evidence="9 10" key="1">
    <citation type="journal article" date="2014" name="Genome Announc.">
        <title>Whole-Genome Sequence of Serratia symbiotica Strain CWBI-2.3T, a Free-Living Symbiont of the Black Bean Aphid Aphis fabae.</title>
        <authorList>
            <person name="Foray V."/>
            <person name="Grigorescu A.S."/>
            <person name="Sabri A."/>
            <person name="Haubruge E."/>
            <person name="Lognay G."/>
            <person name="Francis F."/>
            <person name="Fauconnier M.L."/>
            <person name="Hance T."/>
            <person name="Thonart P."/>
        </authorList>
    </citation>
    <scope>NUCLEOTIDE SEQUENCE [LARGE SCALE GENOMIC DNA]</scope>
    <source>
        <strain evidence="9">CWBI-2.3</strain>
        <plasmid evidence="9 10">pSsAf2.3-2</plasmid>
    </source>
</reference>
<geneLocation type="plasmid" evidence="9 10">
    <name>pSsAf2.3-2</name>
</geneLocation>
<dbReference type="InterPro" id="IPR050643">
    <property type="entry name" value="Periplasmic_pilus_chap"/>
</dbReference>
<name>A0A7D5SN87_9GAMM</name>
<evidence type="ECO:0000259" key="8">
    <source>
        <dbReference type="Pfam" id="PF02753"/>
    </source>
</evidence>
<gene>
    <name evidence="9" type="ORF">SYMBAF_17245</name>
</gene>
<evidence type="ECO:0000313" key="10">
    <source>
        <dbReference type="Proteomes" id="UP000042738"/>
    </source>
</evidence>
<dbReference type="InterPro" id="IPR001829">
    <property type="entry name" value="Pili_assmbl_chaperone_bac"/>
</dbReference>
<dbReference type="SUPFAM" id="SSF49354">
    <property type="entry name" value="PapD-like"/>
    <property type="match status" value="1"/>
</dbReference>
<evidence type="ECO:0000256" key="1">
    <source>
        <dbReference type="ARBA" id="ARBA00004418"/>
    </source>
</evidence>
<dbReference type="GO" id="GO:0071555">
    <property type="term" value="P:cell wall organization"/>
    <property type="evidence" value="ECO:0007669"/>
    <property type="project" value="InterPro"/>
</dbReference>
<dbReference type="PANTHER" id="PTHR30251">
    <property type="entry name" value="PILUS ASSEMBLY CHAPERONE"/>
    <property type="match status" value="1"/>
</dbReference>
<evidence type="ECO:0000256" key="2">
    <source>
        <dbReference type="ARBA" id="ARBA00007399"/>
    </source>
</evidence>
<dbReference type="Gene3D" id="2.60.40.10">
    <property type="entry name" value="Immunoglobulins"/>
    <property type="match status" value="2"/>
</dbReference>
<dbReference type="Proteomes" id="UP000042738">
    <property type="component" value="Plasmid pSsAf2.3-2"/>
</dbReference>
<accession>A0A7D5SN87</accession>
<feature type="domain" description="Pili assembly chaperone C-terminal" evidence="8">
    <location>
        <begin position="185"/>
        <end position="241"/>
    </location>
</feature>
<protein>
    <submittedName>
        <fullName evidence="9">Fimbria/pilus periplasmic chaperone</fullName>
    </submittedName>
</protein>
<evidence type="ECO:0000313" key="9">
    <source>
        <dbReference type="EMBL" id="QLH64596.1"/>
    </source>
</evidence>
<dbReference type="InterPro" id="IPR008962">
    <property type="entry name" value="PapD-like_sf"/>
</dbReference>
<dbReference type="AlphaFoldDB" id="A0A7D5SN87"/>
<keyword evidence="5" id="KW-0143">Chaperone</keyword>
<feature type="domain" description="Pili assembly chaperone N-terminal" evidence="7">
    <location>
        <begin position="33"/>
        <end position="163"/>
    </location>
</feature>
<keyword evidence="6" id="KW-0393">Immunoglobulin domain</keyword>
<dbReference type="InterPro" id="IPR016147">
    <property type="entry name" value="Pili_assmbl_chaperone_N"/>
</dbReference>
<dbReference type="Pfam" id="PF00345">
    <property type="entry name" value="PapD_N"/>
    <property type="match status" value="1"/>
</dbReference>
<comment type="similarity">
    <text evidence="2">Belongs to the periplasmic pilus chaperone family.</text>
</comment>
<dbReference type="InterPro" id="IPR036316">
    <property type="entry name" value="Pili_assmbl_chap_C_dom_sf"/>
</dbReference>
<sequence>MVTITILLSMNIIAIPLYSMAYSLTPNTKEFTLKLGTSRVIYHANSSGAMLSVINEQDYPILVQGKVYAEDKKSTTPFIVTPPLFRLEAGQQSRMRIIHTGGADVLDRESLQWLCVAGIPPKDVDVWAKDEKNNNSRPSTPVTVNLGVSVHSCIKLLVRPSGVKGMPTDVAADLTWRRRGNKISVHNSSPFYMNLLSVTVGGKPVNDLDYVAPFAERSFTLPEGASGKVEWKIITDVGGESRVFQSSASV</sequence>
<dbReference type="EMBL" id="CP050857">
    <property type="protein sequence ID" value="QLH64596.1"/>
    <property type="molecule type" value="Genomic_DNA"/>
</dbReference>
<evidence type="ECO:0000256" key="5">
    <source>
        <dbReference type="ARBA" id="ARBA00023186"/>
    </source>
</evidence>
<evidence type="ECO:0000256" key="4">
    <source>
        <dbReference type="ARBA" id="ARBA00022764"/>
    </source>
</evidence>
<dbReference type="PRINTS" id="PR00969">
    <property type="entry name" value="CHAPERONPILI"/>
</dbReference>
<organism evidence="9 10">
    <name type="scientific">Serratia symbiotica</name>
    <dbReference type="NCBI Taxonomy" id="138074"/>
    <lineage>
        <taxon>Bacteria</taxon>
        <taxon>Pseudomonadati</taxon>
        <taxon>Pseudomonadota</taxon>
        <taxon>Gammaproteobacteria</taxon>
        <taxon>Enterobacterales</taxon>
        <taxon>Yersiniaceae</taxon>
        <taxon>Serratia</taxon>
    </lineage>
</organism>
<dbReference type="GO" id="GO:0030288">
    <property type="term" value="C:outer membrane-bounded periplasmic space"/>
    <property type="evidence" value="ECO:0007669"/>
    <property type="project" value="InterPro"/>
</dbReference>
<keyword evidence="3" id="KW-0732">Signal</keyword>
<dbReference type="InterPro" id="IPR013783">
    <property type="entry name" value="Ig-like_fold"/>
</dbReference>
<dbReference type="SUPFAM" id="SSF49584">
    <property type="entry name" value="Periplasmic chaperone C-domain"/>
    <property type="match status" value="1"/>
</dbReference>